<evidence type="ECO:0000313" key="2">
    <source>
        <dbReference type="Proteomes" id="UP000652761"/>
    </source>
</evidence>
<evidence type="ECO:0000313" key="1">
    <source>
        <dbReference type="EMBL" id="MQM00721.1"/>
    </source>
</evidence>
<dbReference type="Proteomes" id="UP000652761">
    <property type="component" value="Unassembled WGS sequence"/>
</dbReference>
<reference evidence="1" key="1">
    <citation type="submission" date="2017-07" db="EMBL/GenBank/DDBJ databases">
        <title>Taro Niue Genome Assembly and Annotation.</title>
        <authorList>
            <person name="Atibalentja N."/>
            <person name="Keating K."/>
            <person name="Fields C.J."/>
        </authorList>
    </citation>
    <scope>NUCLEOTIDE SEQUENCE</scope>
    <source>
        <strain evidence="1">Niue_2</strain>
        <tissue evidence="1">Leaf</tissue>
    </source>
</reference>
<sequence>MGARGEIVVRVAMTGRAGIDESRGGSCGKLLGVRCESRWVRGQLACVLELRYSVLALLGCCE</sequence>
<dbReference type="EMBL" id="NMUH01002557">
    <property type="protein sequence ID" value="MQM00721.1"/>
    <property type="molecule type" value="Genomic_DNA"/>
</dbReference>
<proteinExistence type="predicted"/>
<gene>
    <name evidence="1" type="ORF">Taro_033464</name>
</gene>
<name>A0A843W4T4_COLES</name>
<comment type="caution">
    <text evidence="1">The sequence shown here is derived from an EMBL/GenBank/DDBJ whole genome shotgun (WGS) entry which is preliminary data.</text>
</comment>
<accession>A0A843W4T4</accession>
<dbReference type="AlphaFoldDB" id="A0A843W4T4"/>
<protein>
    <submittedName>
        <fullName evidence="1">Uncharacterized protein</fullName>
    </submittedName>
</protein>
<keyword evidence="2" id="KW-1185">Reference proteome</keyword>
<organism evidence="1 2">
    <name type="scientific">Colocasia esculenta</name>
    <name type="common">Wild taro</name>
    <name type="synonym">Arum esculentum</name>
    <dbReference type="NCBI Taxonomy" id="4460"/>
    <lineage>
        <taxon>Eukaryota</taxon>
        <taxon>Viridiplantae</taxon>
        <taxon>Streptophyta</taxon>
        <taxon>Embryophyta</taxon>
        <taxon>Tracheophyta</taxon>
        <taxon>Spermatophyta</taxon>
        <taxon>Magnoliopsida</taxon>
        <taxon>Liliopsida</taxon>
        <taxon>Araceae</taxon>
        <taxon>Aroideae</taxon>
        <taxon>Colocasieae</taxon>
        <taxon>Colocasia</taxon>
    </lineage>
</organism>